<dbReference type="InterPro" id="IPR017871">
    <property type="entry name" value="ABC_transporter-like_CS"/>
</dbReference>
<reference evidence="6 7" key="1">
    <citation type="journal article" date="2023" name="Microbiol. Spectr.">
        <title>Symbiosis of Carpenter Bees with Uncharacterized Lactic Acid Bacteria Showing NAD Auxotrophy.</title>
        <authorList>
            <person name="Kawasaki S."/>
            <person name="Ozawa K."/>
            <person name="Mori T."/>
            <person name="Yamamoto A."/>
            <person name="Ito M."/>
            <person name="Ohkuma M."/>
            <person name="Sakamoto M."/>
            <person name="Matsutani M."/>
        </authorList>
    </citation>
    <scope>NUCLEOTIDE SEQUENCE [LARGE SCALE GENOMIC DNA]</scope>
    <source>
        <strain evidence="6 7">Kim37-2</strain>
    </source>
</reference>
<dbReference type="PANTHER" id="PTHR42798:SF2">
    <property type="entry name" value="ABC TRANSPORTER ATP-BINDING PROTEIN MG467-RELATED"/>
    <property type="match status" value="1"/>
</dbReference>
<sequence>MSYVEARGLSRIYTAGDTKIQALDSVDFTIEDGQLTIILGPSGSGKSTTLNILGGIDSATSGSLTVGGQDICQLKEKGLTDYRRTQVGFVFQFYNLIPNLTALENVELTAGLSNDPLAPALLLDSVGLADRFRNFPSQLSGGEQQRVSIARALAKNPRLLLCDEPTGALDSETGKKVLIVLASMAKLNHKAVVIVTHNAAIAPAADRVIHVRDGHILKIEDNPTPVDMESISW</sequence>
<accession>A0ABM8B7H5</accession>
<dbReference type="InterPro" id="IPR003593">
    <property type="entry name" value="AAA+_ATPase"/>
</dbReference>
<dbReference type="Proteomes" id="UP001321766">
    <property type="component" value="Chromosome"/>
</dbReference>
<evidence type="ECO:0000256" key="3">
    <source>
        <dbReference type="ARBA" id="ARBA00022741"/>
    </source>
</evidence>
<dbReference type="PROSITE" id="PS00211">
    <property type="entry name" value="ABC_TRANSPORTER_1"/>
    <property type="match status" value="1"/>
</dbReference>
<evidence type="ECO:0000313" key="6">
    <source>
        <dbReference type="EMBL" id="BDR52822.1"/>
    </source>
</evidence>
<evidence type="ECO:0000256" key="1">
    <source>
        <dbReference type="ARBA" id="ARBA00005417"/>
    </source>
</evidence>
<organism evidence="6 7">
    <name type="scientific">Bombiscardovia nodaiensis</name>
    <dbReference type="NCBI Taxonomy" id="2932181"/>
    <lineage>
        <taxon>Bacteria</taxon>
        <taxon>Bacillati</taxon>
        <taxon>Actinomycetota</taxon>
        <taxon>Actinomycetes</taxon>
        <taxon>Bifidobacteriales</taxon>
        <taxon>Bifidobacteriaceae</taxon>
        <taxon>Bombiscardovia</taxon>
    </lineage>
</organism>
<protein>
    <submittedName>
        <fullName evidence="6">ABC transporter ATP-binding protein</fullName>
    </submittedName>
</protein>
<evidence type="ECO:0000256" key="2">
    <source>
        <dbReference type="ARBA" id="ARBA00022448"/>
    </source>
</evidence>
<gene>
    <name evidence="6" type="ORF">KIM372_07290</name>
</gene>
<evidence type="ECO:0000256" key="4">
    <source>
        <dbReference type="ARBA" id="ARBA00022840"/>
    </source>
</evidence>
<proteinExistence type="inferred from homology"/>
<dbReference type="CDD" id="cd03255">
    <property type="entry name" value="ABC_MJ0796_LolCDE_FtsE"/>
    <property type="match status" value="1"/>
</dbReference>
<dbReference type="SUPFAM" id="SSF52540">
    <property type="entry name" value="P-loop containing nucleoside triphosphate hydrolases"/>
    <property type="match status" value="1"/>
</dbReference>
<dbReference type="SMART" id="SM00382">
    <property type="entry name" value="AAA"/>
    <property type="match status" value="1"/>
</dbReference>
<dbReference type="EMBL" id="AP026798">
    <property type="protein sequence ID" value="BDR52822.1"/>
    <property type="molecule type" value="Genomic_DNA"/>
</dbReference>
<dbReference type="InterPro" id="IPR027417">
    <property type="entry name" value="P-loop_NTPase"/>
</dbReference>
<dbReference type="PROSITE" id="PS50893">
    <property type="entry name" value="ABC_TRANSPORTER_2"/>
    <property type="match status" value="1"/>
</dbReference>
<name>A0ABM8B7H5_9BIFI</name>
<dbReference type="PANTHER" id="PTHR42798">
    <property type="entry name" value="LIPOPROTEIN-RELEASING SYSTEM ATP-BINDING PROTEIN LOLD"/>
    <property type="match status" value="1"/>
</dbReference>
<keyword evidence="3" id="KW-0547">Nucleotide-binding</keyword>
<dbReference type="Gene3D" id="3.40.50.300">
    <property type="entry name" value="P-loop containing nucleotide triphosphate hydrolases"/>
    <property type="match status" value="1"/>
</dbReference>
<dbReference type="InterPro" id="IPR017911">
    <property type="entry name" value="MacB-like_ATP-bd"/>
</dbReference>
<keyword evidence="7" id="KW-1185">Reference proteome</keyword>
<evidence type="ECO:0000259" key="5">
    <source>
        <dbReference type="PROSITE" id="PS50893"/>
    </source>
</evidence>
<keyword evidence="2" id="KW-0813">Transport</keyword>
<dbReference type="InterPro" id="IPR003439">
    <property type="entry name" value="ABC_transporter-like_ATP-bd"/>
</dbReference>
<evidence type="ECO:0000313" key="7">
    <source>
        <dbReference type="Proteomes" id="UP001321766"/>
    </source>
</evidence>
<dbReference type="GO" id="GO:0005524">
    <property type="term" value="F:ATP binding"/>
    <property type="evidence" value="ECO:0007669"/>
    <property type="project" value="UniProtKB-KW"/>
</dbReference>
<keyword evidence="4 6" id="KW-0067">ATP-binding</keyword>
<comment type="similarity">
    <text evidence="1">Belongs to the ABC transporter superfamily.</text>
</comment>
<dbReference type="Pfam" id="PF00005">
    <property type="entry name" value="ABC_tran"/>
    <property type="match status" value="1"/>
</dbReference>
<feature type="domain" description="ABC transporter" evidence="5">
    <location>
        <begin position="4"/>
        <end position="231"/>
    </location>
</feature>